<accession>A0ABR4G500</accession>
<dbReference type="PANTHER" id="PTHR42840">
    <property type="entry name" value="NAD(P)-BINDING ROSSMANN-FOLD SUPERFAMILY PROTEIN-RELATED"/>
    <property type="match status" value="1"/>
</dbReference>
<dbReference type="Pfam" id="PF01408">
    <property type="entry name" value="GFO_IDH_MocA"/>
    <property type="match status" value="1"/>
</dbReference>
<dbReference type="Proteomes" id="UP001610563">
    <property type="component" value="Unassembled WGS sequence"/>
</dbReference>
<reference evidence="3 4" key="1">
    <citation type="submission" date="2024-07" db="EMBL/GenBank/DDBJ databases">
        <title>Section-level genome sequencing and comparative genomics of Aspergillus sections Usti and Cavernicolus.</title>
        <authorList>
            <consortium name="Lawrence Berkeley National Laboratory"/>
            <person name="Nybo J.L."/>
            <person name="Vesth T.C."/>
            <person name="Theobald S."/>
            <person name="Frisvad J.C."/>
            <person name="Larsen T.O."/>
            <person name="Kjaerboelling I."/>
            <person name="Rothschild-Mancinelli K."/>
            <person name="Lyhne E.K."/>
            <person name="Kogle M.E."/>
            <person name="Barry K."/>
            <person name="Clum A."/>
            <person name="Na H."/>
            <person name="Ledsgaard L."/>
            <person name="Lin J."/>
            <person name="Lipzen A."/>
            <person name="Kuo A."/>
            <person name="Riley R."/>
            <person name="Mondo S."/>
            <person name="Labutti K."/>
            <person name="Haridas S."/>
            <person name="Pangalinan J."/>
            <person name="Salamov A.A."/>
            <person name="Simmons B.A."/>
            <person name="Magnuson J.K."/>
            <person name="Chen J."/>
            <person name="Drula E."/>
            <person name="Henrissat B."/>
            <person name="Wiebenga A."/>
            <person name="Lubbers R.J."/>
            <person name="Gomes A.C."/>
            <person name="Makela M.R."/>
            <person name="Stajich J."/>
            <person name="Grigoriev I.V."/>
            <person name="Mortensen U.H."/>
            <person name="De Vries R.P."/>
            <person name="Baker S.E."/>
            <person name="Andersen M.R."/>
        </authorList>
    </citation>
    <scope>NUCLEOTIDE SEQUENCE [LARGE SCALE GENOMIC DNA]</scope>
    <source>
        <strain evidence="3 4">CBS 209.92</strain>
    </source>
</reference>
<proteinExistence type="predicted"/>
<protein>
    <recommendedName>
        <fullName evidence="5">Oxidoreductase family, NAD-binding Rossmann fold protein</fullName>
    </recommendedName>
</protein>
<dbReference type="InterPro" id="IPR036291">
    <property type="entry name" value="NAD(P)-bd_dom_sf"/>
</dbReference>
<evidence type="ECO:0000313" key="4">
    <source>
        <dbReference type="Proteomes" id="UP001610563"/>
    </source>
</evidence>
<name>A0ABR4G500_9EURO</name>
<dbReference type="SUPFAM" id="SSF55347">
    <property type="entry name" value="Glyceraldehyde-3-phosphate dehydrogenase-like, C-terminal domain"/>
    <property type="match status" value="1"/>
</dbReference>
<evidence type="ECO:0008006" key="5">
    <source>
        <dbReference type="Google" id="ProtNLM"/>
    </source>
</evidence>
<organism evidence="3 4">
    <name type="scientific">Aspergillus keveii</name>
    <dbReference type="NCBI Taxonomy" id="714993"/>
    <lineage>
        <taxon>Eukaryota</taxon>
        <taxon>Fungi</taxon>
        <taxon>Dikarya</taxon>
        <taxon>Ascomycota</taxon>
        <taxon>Pezizomycotina</taxon>
        <taxon>Eurotiomycetes</taxon>
        <taxon>Eurotiomycetidae</taxon>
        <taxon>Eurotiales</taxon>
        <taxon>Aspergillaceae</taxon>
        <taxon>Aspergillus</taxon>
        <taxon>Aspergillus subgen. Nidulantes</taxon>
    </lineage>
</organism>
<dbReference type="Gene3D" id="3.40.50.720">
    <property type="entry name" value="NAD(P)-binding Rossmann-like Domain"/>
    <property type="match status" value="1"/>
</dbReference>
<dbReference type="Pfam" id="PF02894">
    <property type="entry name" value="GFO_IDH_MocA_C"/>
    <property type="match status" value="1"/>
</dbReference>
<feature type="domain" description="Gfo/Idh/MocA-like oxidoreductase C-terminal" evidence="2">
    <location>
        <begin position="154"/>
        <end position="347"/>
    </location>
</feature>
<evidence type="ECO:0000259" key="1">
    <source>
        <dbReference type="Pfam" id="PF01408"/>
    </source>
</evidence>
<sequence length="354" mass="38201">MSVGVALLGAGVFAKKEHLPAIKACPSLSLRAVYSRSQASAERLATEVGEDADAYFDSPSIPSKALDDLLSRADIAAVIIAVAIPVSPDLIKKALAAGKHVLSEKPIAPDVKIARELIDYHLQQEDGVLWAVGENFRFWDSVHRAAHILKEMRGNLVTFSVTAFSYTDAENPFYHSDWRQKPQFQGGYLLDGGVHFAAVLRTLLAAVGQKISCVSAHTTSLQAHLPPVDTVHAVLGTDQGRSGTYVSSVGIKAKRAMEFEVVTDKGSVIYRPFQMEIAIKQDDGGSEWVERSERAPLMWGVKEEVAAFADGVLTGTLDTRLSTSDALEDLKIVEAMIRSGKDQGVPVDIAGDGY</sequence>
<gene>
    <name evidence="3" type="ORF">BJX66DRAFT_351555</name>
</gene>
<keyword evidence="4" id="KW-1185">Reference proteome</keyword>
<dbReference type="SUPFAM" id="SSF51735">
    <property type="entry name" value="NAD(P)-binding Rossmann-fold domains"/>
    <property type="match status" value="1"/>
</dbReference>
<evidence type="ECO:0000259" key="2">
    <source>
        <dbReference type="Pfam" id="PF02894"/>
    </source>
</evidence>
<comment type="caution">
    <text evidence="3">The sequence shown here is derived from an EMBL/GenBank/DDBJ whole genome shotgun (WGS) entry which is preliminary data.</text>
</comment>
<dbReference type="InterPro" id="IPR004104">
    <property type="entry name" value="Gfo/Idh/MocA-like_OxRdtase_C"/>
</dbReference>
<feature type="domain" description="Gfo/Idh/MocA-like oxidoreductase N-terminal" evidence="1">
    <location>
        <begin position="4"/>
        <end position="121"/>
    </location>
</feature>
<dbReference type="Gene3D" id="3.30.360.10">
    <property type="entry name" value="Dihydrodipicolinate Reductase, domain 2"/>
    <property type="match status" value="1"/>
</dbReference>
<dbReference type="InterPro" id="IPR000683">
    <property type="entry name" value="Gfo/Idh/MocA-like_OxRdtase_N"/>
</dbReference>
<evidence type="ECO:0000313" key="3">
    <source>
        <dbReference type="EMBL" id="KAL2793784.1"/>
    </source>
</evidence>
<dbReference type="PANTHER" id="PTHR42840:SF5">
    <property type="entry name" value="NAD(P)-BINDING ROSSMANN-FOLD SUPERFAMILY PROTEIN"/>
    <property type="match status" value="1"/>
</dbReference>
<dbReference type="EMBL" id="JBFTWV010000053">
    <property type="protein sequence ID" value="KAL2793784.1"/>
    <property type="molecule type" value="Genomic_DNA"/>
</dbReference>